<gene>
    <name evidence="1" type="ORF">OCBIM_22018237mg</name>
</gene>
<dbReference type="EMBL" id="KQ415990">
    <property type="protein sequence ID" value="KOF99318.1"/>
    <property type="molecule type" value="Genomic_DNA"/>
</dbReference>
<dbReference type="AlphaFoldDB" id="A0A0L8ICS9"/>
<name>A0A0L8ICS9_OCTBM</name>
<proteinExistence type="predicted"/>
<protein>
    <submittedName>
        <fullName evidence="1">Uncharacterized protein</fullName>
    </submittedName>
</protein>
<sequence length="50" mass="5667">MELIGTVLKCEVITLSPHCSQASVHYILGEHQSSTEQSFMYYLLLVENHS</sequence>
<reference evidence="1" key="1">
    <citation type="submission" date="2015-07" db="EMBL/GenBank/DDBJ databases">
        <title>MeaNS - Measles Nucleotide Surveillance Program.</title>
        <authorList>
            <person name="Tran T."/>
            <person name="Druce J."/>
        </authorList>
    </citation>
    <scope>NUCLEOTIDE SEQUENCE</scope>
    <source>
        <strain evidence="1">UCB-OBI-ISO-001</strain>
        <tissue evidence="1">Gonad</tissue>
    </source>
</reference>
<evidence type="ECO:0000313" key="1">
    <source>
        <dbReference type="EMBL" id="KOF99318.1"/>
    </source>
</evidence>
<organism evidence="1">
    <name type="scientific">Octopus bimaculoides</name>
    <name type="common">California two-spotted octopus</name>
    <dbReference type="NCBI Taxonomy" id="37653"/>
    <lineage>
        <taxon>Eukaryota</taxon>
        <taxon>Metazoa</taxon>
        <taxon>Spiralia</taxon>
        <taxon>Lophotrochozoa</taxon>
        <taxon>Mollusca</taxon>
        <taxon>Cephalopoda</taxon>
        <taxon>Coleoidea</taxon>
        <taxon>Octopodiformes</taxon>
        <taxon>Octopoda</taxon>
        <taxon>Incirrata</taxon>
        <taxon>Octopodidae</taxon>
        <taxon>Octopus</taxon>
    </lineage>
</organism>
<accession>A0A0L8ICS9</accession>